<feature type="transmembrane region" description="Helical" evidence="5">
    <location>
        <begin position="277"/>
        <end position="297"/>
    </location>
</feature>
<dbReference type="Proteomes" id="UP001320544">
    <property type="component" value="Chromosome"/>
</dbReference>
<proteinExistence type="predicted"/>
<evidence type="ECO:0000313" key="7">
    <source>
        <dbReference type="EMBL" id="BDE95934.1"/>
    </source>
</evidence>
<protein>
    <submittedName>
        <fullName evidence="7">MFS transporter</fullName>
    </submittedName>
</protein>
<name>A0ABM7WI35_9ACTN</name>
<feature type="transmembrane region" description="Helical" evidence="5">
    <location>
        <begin position="32"/>
        <end position="55"/>
    </location>
</feature>
<evidence type="ECO:0000256" key="5">
    <source>
        <dbReference type="SAM" id="Phobius"/>
    </source>
</evidence>
<dbReference type="SUPFAM" id="SSF103473">
    <property type="entry name" value="MFS general substrate transporter"/>
    <property type="match status" value="1"/>
</dbReference>
<feature type="transmembrane region" description="Helical" evidence="5">
    <location>
        <begin position="105"/>
        <end position="127"/>
    </location>
</feature>
<feature type="transmembrane region" description="Helical" evidence="5">
    <location>
        <begin position="247"/>
        <end position="265"/>
    </location>
</feature>
<gene>
    <name evidence="7" type="ORF">CE91St30_12670</name>
</gene>
<sequence>MHPGKLWNIRFVHLLLIEAVFQFATYMMNPIISSYVVFLGASLAAAGFVAGLVATSALVMRPFTGWIADRLSKTSLLVLAAALFTAASFGCAFAPDVWWIGLFRVLQGVAFALRSAVVVSLVTVVVSHDFLGRAVGWVGVVTTASCAIAPSVAAGIGARVGYFDCFMIAGVLFAVGLVLAVLFKLPRDIRTNHRAMREQGKRVGAHVFRLRDFVYVPAIPYSVMAALSGVPHGINVSLLLAVGDARGIAGVSLYFTLYALSALVARPLAGRLCDTKGFGIVVVPVLIIELVGCAVLVAMHSVAAAALAGVLVGIGQGSAYSALQAEAVRNAEVQELGRASNTFYIGPDINMGMSPFAGGFIMQTWGVAAMYIVCFGLVSVALVLFLFMKRRSDSFSSRGTASGTRETRP</sequence>
<dbReference type="InterPro" id="IPR011701">
    <property type="entry name" value="MFS"/>
</dbReference>
<evidence type="ECO:0000256" key="3">
    <source>
        <dbReference type="ARBA" id="ARBA00022989"/>
    </source>
</evidence>
<evidence type="ECO:0000259" key="6">
    <source>
        <dbReference type="PROSITE" id="PS50850"/>
    </source>
</evidence>
<feature type="transmembrane region" description="Helical" evidence="5">
    <location>
        <begin position="368"/>
        <end position="388"/>
    </location>
</feature>
<keyword evidence="2 5" id="KW-0812">Transmembrane</keyword>
<dbReference type="PROSITE" id="PS50850">
    <property type="entry name" value="MFS"/>
    <property type="match status" value="1"/>
</dbReference>
<dbReference type="InterPro" id="IPR036259">
    <property type="entry name" value="MFS_trans_sf"/>
</dbReference>
<dbReference type="InterPro" id="IPR052714">
    <property type="entry name" value="MFS_Exporter"/>
</dbReference>
<dbReference type="RefSeq" id="WP_244412188.1">
    <property type="nucleotide sequence ID" value="NZ_AP025564.1"/>
</dbReference>
<evidence type="ECO:0000256" key="4">
    <source>
        <dbReference type="ARBA" id="ARBA00023136"/>
    </source>
</evidence>
<feature type="transmembrane region" description="Helical" evidence="5">
    <location>
        <begin position="76"/>
        <end position="99"/>
    </location>
</feature>
<organism evidence="7 8">
    <name type="scientific">Raoultibacter timonensis</name>
    <dbReference type="NCBI Taxonomy" id="1907662"/>
    <lineage>
        <taxon>Bacteria</taxon>
        <taxon>Bacillati</taxon>
        <taxon>Actinomycetota</taxon>
        <taxon>Coriobacteriia</taxon>
        <taxon>Eggerthellales</taxon>
        <taxon>Eggerthellaceae</taxon>
        <taxon>Raoultibacter</taxon>
    </lineage>
</organism>
<keyword evidence="8" id="KW-1185">Reference proteome</keyword>
<evidence type="ECO:0000256" key="1">
    <source>
        <dbReference type="ARBA" id="ARBA00004651"/>
    </source>
</evidence>
<keyword evidence="4 5" id="KW-0472">Membrane</keyword>
<dbReference type="Pfam" id="PF07690">
    <property type="entry name" value="MFS_1"/>
    <property type="match status" value="2"/>
</dbReference>
<feature type="transmembrane region" description="Helical" evidence="5">
    <location>
        <begin position="206"/>
        <end position="227"/>
    </location>
</feature>
<dbReference type="InterPro" id="IPR020846">
    <property type="entry name" value="MFS_dom"/>
</dbReference>
<feature type="transmembrane region" description="Helical" evidence="5">
    <location>
        <begin position="7"/>
        <end position="26"/>
    </location>
</feature>
<dbReference type="Gene3D" id="1.20.1250.20">
    <property type="entry name" value="MFS general substrate transporter like domains"/>
    <property type="match status" value="1"/>
</dbReference>
<reference evidence="7 8" key="1">
    <citation type="submission" date="2022-01" db="EMBL/GenBank/DDBJ databases">
        <title>Novel bile acid biosynthetic pathways are enriched in the microbiome of centenarians.</title>
        <authorList>
            <person name="Sato Y."/>
            <person name="Atarashi K."/>
            <person name="Plichta R.D."/>
            <person name="Arai Y."/>
            <person name="Sasajima S."/>
            <person name="Kearney M.S."/>
            <person name="Suda W."/>
            <person name="Takeshita K."/>
            <person name="Sasaki T."/>
            <person name="Okamoto S."/>
            <person name="Skelly N.A."/>
            <person name="Okamura Y."/>
            <person name="Vlamakis H."/>
            <person name="Li Y."/>
            <person name="Tanoue T."/>
            <person name="Takei H."/>
            <person name="Nittono H."/>
            <person name="Narushima S."/>
            <person name="Irie J."/>
            <person name="Itoh H."/>
            <person name="Moriya K."/>
            <person name="Sugiura Y."/>
            <person name="Suematsu M."/>
            <person name="Moritoki N."/>
            <person name="Shibata S."/>
            <person name="Littman R.D."/>
            <person name="Fischbach A.M."/>
            <person name="Uwamino Y."/>
            <person name="Inoue T."/>
            <person name="Honda A."/>
            <person name="Hattori M."/>
            <person name="Murai T."/>
            <person name="Xavier J.R."/>
            <person name="Hirose N."/>
            <person name="Honda K."/>
        </authorList>
    </citation>
    <scope>NUCLEOTIDE SEQUENCE [LARGE SCALE GENOMIC DNA]</scope>
    <source>
        <strain evidence="7 8">CE91-St30</strain>
    </source>
</reference>
<keyword evidence="3 5" id="KW-1133">Transmembrane helix</keyword>
<evidence type="ECO:0000313" key="8">
    <source>
        <dbReference type="Proteomes" id="UP001320544"/>
    </source>
</evidence>
<feature type="domain" description="Major facilitator superfamily (MFS) profile" evidence="6">
    <location>
        <begin position="10"/>
        <end position="393"/>
    </location>
</feature>
<comment type="subcellular location">
    <subcellularLocation>
        <location evidence="1">Cell membrane</location>
        <topology evidence="1">Multi-pass membrane protein</topology>
    </subcellularLocation>
</comment>
<dbReference type="PANTHER" id="PTHR23531">
    <property type="entry name" value="QUINOLENE RESISTANCE PROTEIN NORA"/>
    <property type="match status" value="1"/>
</dbReference>
<feature type="transmembrane region" description="Helical" evidence="5">
    <location>
        <begin position="160"/>
        <end position="185"/>
    </location>
</feature>
<accession>A0ABM7WI35</accession>
<dbReference type="PANTHER" id="PTHR23531:SF1">
    <property type="entry name" value="QUINOLENE RESISTANCE PROTEIN NORA"/>
    <property type="match status" value="1"/>
</dbReference>
<dbReference type="EMBL" id="AP025564">
    <property type="protein sequence ID" value="BDE95934.1"/>
    <property type="molecule type" value="Genomic_DNA"/>
</dbReference>
<evidence type="ECO:0000256" key="2">
    <source>
        <dbReference type="ARBA" id="ARBA00022692"/>
    </source>
</evidence>
<feature type="transmembrane region" description="Helical" evidence="5">
    <location>
        <begin position="134"/>
        <end position="154"/>
    </location>
</feature>